<keyword evidence="7" id="KW-1133">Transmembrane helix</keyword>
<keyword evidence="5" id="KW-0547">Nucleotide-binding</keyword>
<evidence type="ECO:0000313" key="11">
    <source>
        <dbReference type="Proteomes" id="UP000515480"/>
    </source>
</evidence>
<evidence type="ECO:0000256" key="7">
    <source>
        <dbReference type="ARBA" id="ARBA00022989"/>
    </source>
</evidence>
<dbReference type="Gene3D" id="3.40.50.300">
    <property type="entry name" value="P-loop containing nucleotide triphosphate hydrolases"/>
    <property type="match status" value="1"/>
</dbReference>
<keyword evidence="11" id="KW-1185">Reference proteome</keyword>
<keyword evidence="3" id="KW-0813">Transport</keyword>
<dbReference type="EMBL" id="CP060204">
    <property type="protein sequence ID" value="QNH54321.1"/>
    <property type="molecule type" value="Genomic_DNA"/>
</dbReference>
<keyword evidence="8" id="KW-0472">Membrane</keyword>
<evidence type="ECO:0000256" key="8">
    <source>
        <dbReference type="ARBA" id="ARBA00023136"/>
    </source>
</evidence>
<dbReference type="PROSITE" id="PS00211">
    <property type="entry name" value="ABC_TRANSPORTER_1"/>
    <property type="match status" value="1"/>
</dbReference>
<evidence type="ECO:0000259" key="9">
    <source>
        <dbReference type="PROSITE" id="PS50893"/>
    </source>
</evidence>
<dbReference type="Pfam" id="PF00005">
    <property type="entry name" value="ABC_tran"/>
    <property type="match status" value="1"/>
</dbReference>
<dbReference type="RefSeq" id="WP_185980330.1">
    <property type="nucleotide sequence ID" value="NZ_CP060204.1"/>
</dbReference>
<dbReference type="GO" id="GO:0016887">
    <property type="term" value="F:ATP hydrolysis activity"/>
    <property type="evidence" value="ECO:0007669"/>
    <property type="project" value="InterPro"/>
</dbReference>
<dbReference type="GO" id="GO:0016020">
    <property type="term" value="C:membrane"/>
    <property type="evidence" value="ECO:0007669"/>
    <property type="project" value="UniProtKB-SubCell"/>
</dbReference>
<evidence type="ECO:0000256" key="6">
    <source>
        <dbReference type="ARBA" id="ARBA00022840"/>
    </source>
</evidence>
<dbReference type="PANTHER" id="PTHR42711">
    <property type="entry name" value="ABC TRANSPORTER ATP-BINDING PROTEIN"/>
    <property type="match status" value="1"/>
</dbReference>
<dbReference type="SMART" id="SM00382">
    <property type="entry name" value="AAA"/>
    <property type="match status" value="1"/>
</dbReference>
<dbReference type="Proteomes" id="UP000515480">
    <property type="component" value="Chromosome"/>
</dbReference>
<dbReference type="GO" id="GO:0005524">
    <property type="term" value="F:ATP binding"/>
    <property type="evidence" value="ECO:0007669"/>
    <property type="project" value="UniProtKB-KW"/>
</dbReference>
<evidence type="ECO:0000256" key="5">
    <source>
        <dbReference type="ARBA" id="ARBA00022741"/>
    </source>
</evidence>
<gene>
    <name evidence="10" type="ORF">H1B31_10855</name>
</gene>
<organism evidence="10 11">
    <name type="scientific">Selenomonas timonae</name>
    <dbReference type="NCBI Taxonomy" id="2754044"/>
    <lineage>
        <taxon>Bacteria</taxon>
        <taxon>Bacillati</taxon>
        <taxon>Bacillota</taxon>
        <taxon>Negativicutes</taxon>
        <taxon>Selenomonadales</taxon>
        <taxon>Selenomonadaceae</taxon>
        <taxon>Selenomonas</taxon>
    </lineage>
</organism>
<protein>
    <submittedName>
        <fullName evidence="10">ABC transporter ATP-binding protein</fullName>
    </submittedName>
</protein>
<evidence type="ECO:0000313" key="10">
    <source>
        <dbReference type="EMBL" id="QNH54321.1"/>
    </source>
</evidence>
<sequence>MESMMIEMENLVKKFPHTNAEQKKSWKTAVAGVTLAVRRGEVFGLLGPNGAGKTTIIRMLTMQTQATSGVVRIGGQDICRDPRAVKEMIGVVPQHVNFDQELTVWDNMELHARLHHMGGVERTQRIEELLREMELSEVRNDNVRRLSGGMKRRLLIARALIHRPQVLFLDEPTVALDPQIRRHIWDLVRAVAKSGVTVLLTTHYIEEAEALCDRVSIINKGGLVDVQTPRTFCENLGAYAVEWDEESGRSYRFFHTREEARAHARMLEEQMQRVLLRPTNLEDVFIEMTGRKEGL</sequence>
<dbReference type="AlphaFoldDB" id="A0A7G7VJM8"/>
<dbReference type="FunFam" id="3.40.50.300:FF:000335">
    <property type="entry name" value="ATP binding cassette subfamily A member 5"/>
    <property type="match status" value="1"/>
</dbReference>
<dbReference type="KEGG" id="stim:H1B31_10855"/>
<dbReference type="InterPro" id="IPR017871">
    <property type="entry name" value="ABC_transporter-like_CS"/>
</dbReference>
<keyword evidence="4" id="KW-0812">Transmembrane</keyword>
<dbReference type="InterPro" id="IPR003439">
    <property type="entry name" value="ABC_transporter-like_ATP-bd"/>
</dbReference>
<dbReference type="PROSITE" id="PS50893">
    <property type="entry name" value="ABC_TRANSPORTER_2"/>
    <property type="match status" value="1"/>
</dbReference>
<name>A0A7G7VJM8_9FIRM</name>
<evidence type="ECO:0000256" key="3">
    <source>
        <dbReference type="ARBA" id="ARBA00022448"/>
    </source>
</evidence>
<evidence type="ECO:0000256" key="4">
    <source>
        <dbReference type="ARBA" id="ARBA00022692"/>
    </source>
</evidence>
<proteinExistence type="inferred from homology"/>
<dbReference type="InterPro" id="IPR027417">
    <property type="entry name" value="P-loop_NTPase"/>
</dbReference>
<evidence type="ECO:0000256" key="2">
    <source>
        <dbReference type="ARBA" id="ARBA00005417"/>
    </source>
</evidence>
<keyword evidence="6 10" id="KW-0067">ATP-binding</keyword>
<dbReference type="InterPro" id="IPR050763">
    <property type="entry name" value="ABC_transporter_ATP-binding"/>
</dbReference>
<dbReference type="InterPro" id="IPR003593">
    <property type="entry name" value="AAA+_ATPase"/>
</dbReference>
<comment type="subcellular location">
    <subcellularLocation>
        <location evidence="1">Membrane</location>
        <topology evidence="1">Multi-pass membrane protein</topology>
    </subcellularLocation>
</comment>
<comment type="similarity">
    <text evidence="2">Belongs to the ABC transporter superfamily.</text>
</comment>
<accession>A0A7G7VJM8</accession>
<feature type="domain" description="ABC transporter" evidence="9">
    <location>
        <begin position="6"/>
        <end position="245"/>
    </location>
</feature>
<dbReference type="SUPFAM" id="SSF52540">
    <property type="entry name" value="P-loop containing nucleoside triphosphate hydrolases"/>
    <property type="match status" value="1"/>
</dbReference>
<reference evidence="10 11" key="1">
    <citation type="submission" date="2020-07" db="EMBL/GenBank/DDBJ databases">
        <title>Complete genome and description of Selenomonas timonensis sp. nov., a new bacterium isolated from a gingivitis subject.</title>
        <authorList>
            <person name="Antezack A."/>
        </authorList>
    </citation>
    <scope>NUCLEOTIDE SEQUENCE [LARGE SCALE GENOMIC DNA]</scope>
    <source>
        <strain evidence="10 11">Marseille-Q3039</strain>
    </source>
</reference>
<evidence type="ECO:0000256" key="1">
    <source>
        <dbReference type="ARBA" id="ARBA00004141"/>
    </source>
</evidence>
<dbReference type="PANTHER" id="PTHR42711:SF5">
    <property type="entry name" value="ABC TRANSPORTER ATP-BINDING PROTEIN NATA"/>
    <property type="match status" value="1"/>
</dbReference>